<dbReference type="Gene3D" id="3.10.20.90">
    <property type="entry name" value="Phosphatidylinositol 3-kinase Catalytic Subunit, Chain A, domain 1"/>
    <property type="match status" value="1"/>
</dbReference>
<evidence type="ECO:0000313" key="2">
    <source>
        <dbReference type="Proteomes" id="UP000298390"/>
    </source>
</evidence>
<comment type="caution">
    <text evidence="1">The sequence shown here is derived from an EMBL/GenBank/DDBJ whole genome shotgun (WGS) entry which is preliminary data.</text>
</comment>
<dbReference type="Proteomes" id="UP000298390">
    <property type="component" value="Unassembled WGS sequence"/>
</dbReference>
<dbReference type="AlphaFoldDB" id="A0A4Y9YLD4"/>
<evidence type="ECO:0000313" key="1">
    <source>
        <dbReference type="EMBL" id="TFY62942.1"/>
    </source>
</evidence>
<gene>
    <name evidence="1" type="ORF">EVJ58_g3537</name>
</gene>
<dbReference type="EMBL" id="SEKV01000147">
    <property type="protein sequence ID" value="TFY62942.1"/>
    <property type="molecule type" value="Genomic_DNA"/>
</dbReference>
<organism evidence="1 2">
    <name type="scientific">Rhodofomes roseus</name>
    <dbReference type="NCBI Taxonomy" id="34475"/>
    <lineage>
        <taxon>Eukaryota</taxon>
        <taxon>Fungi</taxon>
        <taxon>Dikarya</taxon>
        <taxon>Basidiomycota</taxon>
        <taxon>Agaricomycotina</taxon>
        <taxon>Agaricomycetes</taxon>
        <taxon>Polyporales</taxon>
        <taxon>Rhodofomes</taxon>
    </lineage>
</organism>
<proteinExistence type="predicted"/>
<reference evidence="1 2" key="1">
    <citation type="submission" date="2019-01" db="EMBL/GenBank/DDBJ databases">
        <title>Genome sequencing of the rare red list fungi Fomitopsis rosea.</title>
        <authorList>
            <person name="Buettner E."/>
            <person name="Kellner H."/>
        </authorList>
    </citation>
    <scope>NUCLEOTIDE SEQUENCE [LARGE SCALE GENOMIC DNA]</scope>
    <source>
        <strain evidence="1 2">DSM 105464</strain>
    </source>
</reference>
<name>A0A4Y9YLD4_9APHY</name>
<dbReference type="STRING" id="34475.A0A4Y9YLD4"/>
<evidence type="ECO:0008006" key="3">
    <source>
        <dbReference type="Google" id="ProtNLM"/>
    </source>
</evidence>
<protein>
    <recommendedName>
        <fullName evidence="3">Ubiquitin-like domain-containing protein</fullName>
    </recommendedName>
</protein>
<accession>A0A4Y9YLD4</accession>
<sequence length="79" mass="9153">MPPPSDPVVLRVLPSMNVRTLYLKVAKSFKVPKAAQASMKLWLRMPDDHLAEINRDDTHDLDWWGVENDAEMFVFIEQT</sequence>